<dbReference type="AlphaFoldDB" id="A0A167DEI3"/>
<dbReference type="InterPro" id="IPR003115">
    <property type="entry name" value="ParB_N"/>
</dbReference>
<dbReference type="Gene3D" id="3.90.1530.10">
    <property type="entry name" value="Conserved hypothetical protein from pyrococcus furiosus pfu- 392566-001, ParB domain"/>
    <property type="match status" value="1"/>
</dbReference>
<sequence length="130" mass="14880">MEVKLIEVAKILPHEEVDMTHVNMLEQKILLDKIWTTPVVVDKNTQVLMDGHHRFEVAKRLRLAKLPCVVMCYERDEIQISCRSSGDSLSYHTVIAAAKSANKFPIKTTQHIFKQSLPVGVFPLSSLYEY</sequence>
<dbReference type="PATRIC" id="fig|1365251.3.peg.3706"/>
<dbReference type="RefSeq" id="WP_063362993.1">
    <property type="nucleotide sequence ID" value="NZ_AUXZ01000090.1"/>
</dbReference>
<name>A0A167DEI3_9GAMM</name>
<proteinExistence type="predicted"/>
<gene>
    <name evidence="2" type="ORF">N476_21210</name>
</gene>
<dbReference type="SMART" id="SM00470">
    <property type="entry name" value="ParB"/>
    <property type="match status" value="1"/>
</dbReference>
<feature type="domain" description="ParB-like N-terminal" evidence="1">
    <location>
        <begin position="4"/>
        <end position="88"/>
    </location>
</feature>
<dbReference type="Proteomes" id="UP000076503">
    <property type="component" value="Unassembled WGS sequence"/>
</dbReference>
<organism evidence="2 3">
    <name type="scientific">Pseudoalteromonas luteoviolacea H33</name>
    <dbReference type="NCBI Taxonomy" id="1365251"/>
    <lineage>
        <taxon>Bacteria</taxon>
        <taxon>Pseudomonadati</taxon>
        <taxon>Pseudomonadota</taxon>
        <taxon>Gammaproteobacteria</taxon>
        <taxon>Alteromonadales</taxon>
        <taxon>Pseudoalteromonadaceae</taxon>
        <taxon>Pseudoalteromonas</taxon>
    </lineage>
</organism>
<dbReference type="SUPFAM" id="SSF110849">
    <property type="entry name" value="ParB/Sulfiredoxin"/>
    <property type="match status" value="1"/>
</dbReference>
<protein>
    <recommendedName>
        <fullName evidence="1">ParB-like N-terminal domain-containing protein</fullName>
    </recommendedName>
</protein>
<comment type="caution">
    <text evidence="2">The sequence shown here is derived from an EMBL/GenBank/DDBJ whole genome shotgun (WGS) entry which is preliminary data.</text>
</comment>
<evidence type="ECO:0000313" key="2">
    <source>
        <dbReference type="EMBL" id="KZN48736.1"/>
    </source>
</evidence>
<dbReference type="CDD" id="cd16400">
    <property type="entry name" value="ParB_Srx_like_nuclease"/>
    <property type="match status" value="1"/>
</dbReference>
<evidence type="ECO:0000259" key="1">
    <source>
        <dbReference type="SMART" id="SM00470"/>
    </source>
</evidence>
<dbReference type="EMBL" id="AUXZ01000090">
    <property type="protein sequence ID" value="KZN48736.1"/>
    <property type="molecule type" value="Genomic_DNA"/>
</dbReference>
<evidence type="ECO:0000313" key="3">
    <source>
        <dbReference type="Proteomes" id="UP000076503"/>
    </source>
</evidence>
<dbReference type="InterPro" id="IPR036086">
    <property type="entry name" value="ParB/Sulfiredoxin_sf"/>
</dbReference>
<dbReference type="OrthoDB" id="8565623at2"/>
<reference evidence="2 3" key="1">
    <citation type="submission" date="2013-07" db="EMBL/GenBank/DDBJ databases">
        <title>Comparative Genomic and Metabolomic Analysis of Twelve Strains of Pseudoalteromonas luteoviolacea.</title>
        <authorList>
            <person name="Vynne N.G."/>
            <person name="Mansson M."/>
            <person name="Gram L."/>
        </authorList>
    </citation>
    <scope>NUCLEOTIDE SEQUENCE [LARGE SCALE GENOMIC DNA]</scope>
    <source>
        <strain evidence="2 3">H33</strain>
    </source>
</reference>
<accession>A0A167DEI3</accession>